<evidence type="ECO:0000256" key="1">
    <source>
        <dbReference type="SAM" id="MobiDB-lite"/>
    </source>
</evidence>
<feature type="compositionally biased region" description="Polar residues" evidence="1">
    <location>
        <begin position="28"/>
        <end position="41"/>
    </location>
</feature>
<protein>
    <submittedName>
        <fullName evidence="2">Uncharacterized protein</fullName>
    </submittedName>
</protein>
<accession>A0ABR2QC30</accession>
<sequence length="93" mass="10313">MKAGMNAQCQEIEETNKRIENHIKSILNTLNSEPQQPSQGDSKIPNREEGEQVFGVDEQIAQNLSPTTQENSLCDTEITLPSETDDARQKGKG</sequence>
<comment type="caution">
    <text evidence="2">The sequence shown here is derived from an EMBL/GenBank/DDBJ whole genome shotgun (WGS) entry which is preliminary data.</text>
</comment>
<reference evidence="2 3" key="1">
    <citation type="journal article" date="2024" name="G3 (Bethesda)">
        <title>Genome assembly of Hibiscus sabdariffa L. provides insights into metabolisms of medicinal natural products.</title>
        <authorList>
            <person name="Kim T."/>
        </authorList>
    </citation>
    <scope>NUCLEOTIDE SEQUENCE [LARGE SCALE GENOMIC DNA]</scope>
    <source>
        <strain evidence="2">TK-2024</strain>
        <tissue evidence="2">Old leaves</tissue>
    </source>
</reference>
<feature type="region of interest" description="Disordered" evidence="1">
    <location>
        <begin position="28"/>
        <end position="93"/>
    </location>
</feature>
<keyword evidence="3" id="KW-1185">Reference proteome</keyword>
<name>A0ABR2QC30_9ROSI</name>
<dbReference type="EMBL" id="JBBPBN010000042">
    <property type="protein sequence ID" value="KAK8998070.1"/>
    <property type="molecule type" value="Genomic_DNA"/>
</dbReference>
<evidence type="ECO:0000313" key="2">
    <source>
        <dbReference type="EMBL" id="KAK8998070.1"/>
    </source>
</evidence>
<gene>
    <name evidence="2" type="ORF">V6N11_012602</name>
</gene>
<dbReference type="Proteomes" id="UP001396334">
    <property type="component" value="Unassembled WGS sequence"/>
</dbReference>
<feature type="compositionally biased region" description="Polar residues" evidence="1">
    <location>
        <begin position="60"/>
        <end position="82"/>
    </location>
</feature>
<organism evidence="2 3">
    <name type="scientific">Hibiscus sabdariffa</name>
    <name type="common">roselle</name>
    <dbReference type="NCBI Taxonomy" id="183260"/>
    <lineage>
        <taxon>Eukaryota</taxon>
        <taxon>Viridiplantae</taxon>
        <taxon>Streptophyta</taxon>
        <taxon>Embryophyta</taxon>
        <taxon>Tracheophyta</taxon>
        <taxon>Spermatophyta</taxon>
        <taxon>Magnoliopsida</taxon>
        <taxon>eudicotyledons</taxon>
        <taxon>Gunneridae</taxon>
        <taxon>Pentapetalae</taxon>
        <taxon>rosids</taxon>
        <taxon>malvids</taxon>
        <taxon>Malvales</taxon>
        <taxon>Malvaceae</taxon>
        <taxon>Malvoideae</taxon>
        <taxon>Hibiscus</taxon>
    </lineage>
</organism>
<evidence type="ECO:0000313" key="3">
    <source>
        <dbReference type="Proteomes" id="UP001396334"/>
    </source>
</evidence>
<proteinExistence type="predicted"/>